<dbReference type="GO" id="GO:0003700">
    <property type="term" value="F:DNA-binding transcription factor activity"/>
    <property type="evidence" value="ECO:0007669"/>
    <property type="project" value="InterPro"/>
</dbReference>
<sequence>MAVGQTPLFRDDREGYRGPVAAKLAGITYRQLDHWTTRGVVVPSVQDAVGSGSQRLYGFEDIVRLRMVKRLRDAGVSLQKITKVLDALADRGQTLDDVTLLNDGTDLYVCTEQQEVFDVLMSGQGVFAIALTPLRESVTADVVGIPTEPANPLPSTGGRQRAI</sequence>
<proteinExistence type="predicted"/>
<dbReference type="Pfam" id="PF13411">
    <property type="entry name" value="MerR_1"/>
    <property type="match status" value="1"/>
</dbReference>
<dbReference type="Proteomes" id="UP000264006">
    <property type="component" value="Plasmid pEDY32-46I"/>
</dbReference>
<reference evidence="3 4" key="1">
    <citation type="submission" date="2018-09" db="EMBL/GenBank/DDBJ databases">
        <title>Complete genome sequence of Euzebya sp. DY32-46 isolated from seawater of Pacific Ocean.</title>
        <authorList>
            <person name="Xu L."/>
            <person name="Wu Y.-H."/>
            <person name="Xu X.-W."/>
        </authorList>
    </citation>
    <scope>NUCLEOTIDE SEQUENCE [LARGE SCALE GENOMIC DNA]</scope>
    <source>
        <strain evidence="3 4">DY32-46</strain>
        <plasmid evidence="4">pedy32-46i</plasmid>
    </source>
</reference>
<dbReference type="KEGG" id="euz:DVS28_b0212"/>
<dbReference type="PROSITE" id="PS50937">
    <property type="entry name" value="HTH_MERR_2"/>
    <property type="match status" value="1"/>
</dbReference>
<evidence type="ECO:0000313" key="4">
    <source>
        <dbReference type="Proteomes" id="UP000264006"/>
    </source>
</evidence>
<dbReference type="SUPFAM" id="SSF46955">
    <property type="entry name" value="Putative DNA-binding domain"/>
    <property type="match status" value="1"/>
</dbReference>
<protein>
    <recommendedName>
        <fullName evidence="2">HTH merR-type domain-containing protein</fullName>
    </recommendedName>
</protein>
<gene>
    <name evidence="3" type="ORF">DVS28_b0212</name>
</gene>
<dbReference type="InterPro" id="IPR047057">
    <property type="entry name" value="MerR_fam"/>
</dbReference>
<dbReference type="InterPro" id="IPR000551">
    <property type="entry name" value="MerR-type_HTH_dom"/>
</dbReference>
<evidence type="ECO:0000313" key="3">
    <source>
        <dbReference type="EMBL" id="AXV09982.1"/>
    </source>
</evidence>
<geneLocation type="plasmid" evidence="4">
    <name>pedy32-46i</name>
</geneLocation>
<dbReference type="RefSeq" id="WP_164711106.1">
    <property type="nucleotide sequence ID" value="NZ_CP031166.1"/>
</dbReference>
<evidence type="ECO:0000259" key="2">
    <source>
        <dbReference type="PROSITE" id="PS50937"/>
    </source>
</evidence>
<dbReference type="SMART" id="SM00422">
    <property type="entry name" value="HTH_MERR"/>
    <property type="match status" value="1"/>
</dbReference>
<name>A0A346Y685_9ACTN</name>
<keyword evidence="4" id="KW-1185">Reference proteome</keyword>
<evidence type="ECO:0000256" key="1">
    <source>
        <dbReference type="ARBA" id="ARBA00023125"/>
    </source>
</evidence>
<dbReference type="PANTHER" id="PTHR30204">
    <property type="entry name" value="REDOX-CYCLING DRUG-SENSING TRANSCRIPTIONAL ACTIVATOR SOXR"/>
    <property type="match status" value="1"/>
</dbReference>
<keyword evidence="3" id="KW-0614">Plasmid</keyword>
<dbReference type="EMBL" id="CP031166">
    <property type="protein sequence ID" value="AXV09982.1"/>
    <property type="molecule type" value="Genomic_DNA"/>
</dbReference>
<organism evidence="3 4">
    <name type="scientific">Euzebya pacifica</name>
    <dbReference type="NCBI Taxonomy" id="1608957"/>
    <lineage>
        <taxon>Bacteria</taxon>
        <taxon>Bacillati</taxon>
        <taxon>Actinomycetota</taxon>
        <taxon>Nitriliruptoria</taxon>
        <taxon>Euzebyales</taxon>
    </lineage>
</organism>
<dbReference type="InterPro" id="IPR009061">
    <property type="entry name" value="DNA-bd_dom_put_sf"/>
</dbReference>
<dbReference type="AlphaFoldDB" id="A0A346Y685"/>
<dbReference type="GO" id="GO:0003677">
    <property type="term" value="F:DNA binding"/>
    <property type="evidence" value="ECO:0007669"/>
    <property type="project" value="UniProtKB-KW"/>
</dbReference>
<dbReference type="PANTHER" id="PTHR30204:SF3">
    <property type="entry name" value="HTH MERR-TYPE DOMAIN-CONTAINING PROTEIN"/>
    <property type="match status" value="1"/>
</dbReference>
<feature type="domain" description="HTH merR-type" evidence="2">
    <location>
        <begin position="20"/>
        <end position="87"/>
    </location>
</feature>
<dbReference type="Gene3D" id="1.10.1660.10">
    <property type="match status" value="1"/>
</dbReference>
<keyword evidence="1" id="KW-0238">DNA-binding</keyword>
<accession>A0A346Y685</accession>